<dbReference type="AlphaFoldDB" id="A0A919H2R8"/>
<evidence type="ECO:0000256" key="2">
    <source>
        <dbReference type="ARBA" id="ARBA00022723"/>
    </source>
</evidence>
<evidence type="ECO:0000259" key="5">
    <source>
        <dbReference type="Pfam" id="PF01850"/>
    </source>
</evidence>
<dbReference type="OrthoDB" id="9798990at2"/>
<keyword evidence="4" id="KW-0460">Magnesium</keyword>
<evidence type="ECO:0000313" key="7">
    <source>
        <dbReference type="Proteomes" id="UP000600026"/>
    </source>
</evidence>
<keyword evidence="3" id="KW-0378">Hydrolase</keyword>
<dbReference type="Pfam" id="PF01850">
    <property type="entry name" value="PIN"/>
    <property type="match status" value="1"/>
</dbReference>
<dbReference type="InterPro" id="IPR052919">
    <property type="entry name" value="TA_system_RNase"/>
</dbReference>
<evidence type="ECO:0000256" key="4">
    <source>
        <dbReference type="ARBA" id="ARBA00022842"/>
    </source>
</evidence>
<dbReference type="PANTHER" id="PTHR36173:SF2">
    <property type="entry name" value="RIBONUCLEASE VAPC16"/>
    <property type="match status" value="1"/>
</dbReference>
<dbReference type="InterPro" id="IPR002716">
    <property type="entry name" value="PIN_dom"/>
</dbReference>
<reference evidence="6" key="1">
    <citation type="submission" date="2020-09" db="EMBL/GenBank/DDBJ databases">
        <title>Whole genome shotgun sequence of Streptomyces xanthophaeus NBRC 12829.</title>
        <authorList>
            <person name="Komaki H."/>
            <person name="Tamura T."/>
        </authorList>
    </citation>
    <scope>NUCLEOTIDE SEQUENCE</scope>
    <source>
        <strain evidence="6">NBRC 12829</strain>
    </source>
</reference>
<dbReference type="Gene3D" id="3.40.50.1010">
    <property type="entry name" value="5'-nuclease"/>
    <property type="match status" value="1"/>
</dbReference>
<organism evidence="6 7">
    <name type="scientific">Streptomyces xanthophaeus</name>
    <dbReference type="NCBI Taxonomy" id="67385"/>
    <lineage>
        <taxon>Bacteria</taxon>
        <taxon>Bacillati</taxon>
        <taxon>Actinomycetota</taxon>
        <taxon>Actinomycetes</taxon>
        <taxon>Kitasatosporales</taxon>
        <taxon>Streptomycetaceae</taxon>
        <taxon>Streptomyces</taxon>
    </lineage>
</organism>
<comment type="caution">
    <text evidence="6">The sequence shown here is derived from an EMBL/GenBank/DDBJ whole genome shotgun (WGS) entry which is preliminary data.</text>
</comment>
<accession>A0A919H2R8</accession>
<feature type="domain" description="PIN" evidence="5">
    <location>
        <begin position="5"/>
        <end position="111"/>
    </location>
</feature>
<protein>
    <submittedName>
        <fullName evidence="6">Twitching motility protein PilT</fullName>
    </submittedName>
</protein>
<name>A0A919H2R8_9ACTN</name>
<dbReference type="Proteomes" id="UP000600026">
    <property type="component" value="Unassembled WGS sequence"/>
</dbReference>
<dbReference type="PANTHER" id="PTHR36173">
    <property type="entry name" value="RIBONUCLEASE VAPC16-RELATED"/>
    <property type="match status" value="1"/>
</dbReference>
<dbReference type="GO" id="GO:0016787">
    <property type="term" value="F:hydrolase activity"/>
    <property type="evidence" value="ECO:0007669"/>
    <property type="project" value="UniProtKB-KW"/>
</dbReference>
<dbReference type="InterPro" id="IPR041705">
    <property type="entry name" value="PIN_Sll0205"/>
</dbReference>
<dbReference type="RefSeq" id="WP_031139008.1">
    <property type="nucleotide sequence ID" value="NZ_BNEE01000006.1"/>
</dbReference>
<dbReference type="CDD" id="cd09872">
    <property type="entry name" value="PIN_Sll0205-like"/>
    <property type="match status" value="1"/>
</dbReference>
<sequence length="124" mass="13800">MKLLADTHVVVWWLTDSPQLSDGVKDLLDTERLAYVSAVTPWELAVKQALGKLEGPEDLPERARDCQLRPLPVTALHGIRAGQLPLHHRDPFDRMLIAQAQSEGLTLVTRNAFIPLYDVGVLTV</sequence>
<keyword evidence="7" id="KW-1185">Reference proteome</keyword>
<keyword evidence="1" id="KW-0540">Nuclease</keyword>
<evidence type="ECO:0000256" key="3">
    <source>
        <dbReference type="ARBA" id="ARBA00022801"/>
    </source>
</evidence>
<evidence type="ECO:0000256" key="1">
    <source>
        <dbReference type="ARBA" id="ARBA00022722"/>
    </source>
</evidence>
<dbReference type="GO" id="GO:0046872">
    <property type="term" value="F:metal ion binding"/>
    <property type="evidence" value="ECO:0007669"/>
    <property type="project" value="UniProtKB-KW"/>
</dbReference>
<dbReference type="SUPFAM" id="SSF88723">
    <property type="entry name" value="PIN domain-like"/>
    <property type="match status" value="1"/>
</dbReference>
<keyword evidence="2" id="KW-0479">Metal-binding</keyword>
<dbReference type="GO" id="GO:0004518">
    <property type="term" value="F:nuclease activity"/>
    <property type="evidence" value="ECO:0007669"/>
    <property type="project" value="UniProtKB-KW"/>
</dbReference>
<proteinExistence type="predicted"/>
<dbReference type="InterPro" id="IPR029060">
    <property type="entry name" value="PIN-like_dom_sf"/>
</dbReference>
<dbReference type="EMBL" id="BNEE01000006">
    <property type="protein sequence ID" value="GHI89275.1"/>
    <property type="molecule type" value="Genomic_DNA"/>
</dbReference>
<gene>
    <name evidence="6" type="ORF">Sxan_66390</name>
</gene>
<evidence type="ECO:0000313" key="6">
    <source>
        <dbReference type="EMBL" id="GHI89275.1"/>
    </source>
</evidence>